<dbReference type="SUPFAM" id="SSF52172">
    <property type="entry name" value="CheY-like"/>
    <property type="match status" value="1"/>
</dbReference>
<dbReference type="OrthoDB" id="9796100at2"/>
<dbReference type="KEGG" id="rva:Rvan_1015"/>
<evidence type="ECO:0000256" key="6">
    <source>
        <dbReference type="ARBA" id="ARBA00022777"/>
    </source>
</evidence>
<dbReference type="InterPro" id="IPR036890">
    <property type="entry name" value="HATPase_C_sf"/>
</dbReference>
<comment type="catalytic activity">
    <reaction evidence="1">
        <text>ATP + protein L-histidine = ADP + protein N-phospho-L-histidine.</text>
        <dbReference type="EC" id="2.7.13.3"/>
    </reaction>
</comment>
<dbReference type="GO" id="GO:0005524">
    <property type="term" value="F:ATP binding"/>
    <property type="evidence" value="ECO:0007669"/>
    <property type="project" value="UniProtKB-KW"/>
</dbReference>
<dbReference type="InterPro" id="IPR011006">
    <property type="entry name" value="CheY-like_superfamily"/>
</dbReference>
<dbReference type="InterPro" id="IPR004358">
    <property type="entry name" value="Sig_transdc_His_kin-like_C"/>
</dbReference>
<dbReference type="Pfam" id="PF02518">
    <property type="entry name" value="HATPase_c"/>
    <property type="match status" value="1"/>
</dbReference>
<dbReference type="InterPro" id="IPR003661">
    <property type="entry name" value="HisK_dim/P_dom"/>
</dbReference>
<dbReference type="PROSITE" id="PS50110">
    <property type="entry name" value="RESPONSE_REGULATORY"/>
    <property type="match status" value="1"/>
</dbReference>
<organism evidence="13 14">
    <name type="scientific">Rhodomicrobium vannielii (strain ATCC 17100 / DSM 162 / LMG 4299 / NCIMB 10020 / ATH 3.1.1)</name>
    <dbReference type="NCBI Taxonomy" id="648757"/>
    <lineage>
        <taxon>Bacteria</taxon>
        <taxon>Pseudomonadati</taxon>
        <taxon>Pseudomonadota</taxon>
        <taxon>Alphaproteobacteria</taxon>
        <taxon>Hyphomicrobiales</taxon>
        <taxon>Hyphomicrobiaceae</taxon>
        <taxon>Rhodomicrobium</taxon>
    </lineage>
</organism>
<keyword evidence="14" id="KW-1185">Reference proteome</keyword>
<dbReference type="Pfam" id="PF00512">
    <property type="entry name" value="HisKA"/>
    <property type="match status" value="1"/>
</dbReference>
<keyword evidence="4" id="KW-0808">Transferase</keyword>
<evidence type="ECO:0000256" key="2">
    <source>
        <dbReference type="ARBA" id="ARBA00012438"/>
    </source>
</evidence>
<proteinExistence type="predicted"/>
<dbReference type="SUPFAM" id="SSF55874">
    <property type="entry name" value="ATPase domain of HSP90 chaperone/DNA topoisomerase II/histidine kinase"/>
    <property type="match status" value="1"/>
</dbReference>
<evidence type="ECO:0000256" key="9">
    <source>
        <dbReference type="PROSITE-ProRule" id="PRU00169"/>
    </source>
</evidence>
<dbReference type="Pfam" id="PF08448">
    <property type="entry name" value="PAS_4"/>
    <property type="match status" value="1"/>
</dbReference>
<gene>
    <name evidence="13" type="ordered locus">Rvan_1015</name>
</gene>
<dbReference type="HOGENOM" id="CLU_389257_0_0_5"/>
<protein>
    <recommendedName>
        <fullName evidence="2">histidine kinase</fullName>
        <ecNumber evidence="2">2.7.13.3</ecNumber>
    </recommendedName>
</protein>
<dbReference type="eggNOG" id="COG0745">
    <property type="taxonomic scope" value="Bacteria"/>
</dbReference>
<dbReference type="SMART" id="SM00387">
    <property type="entry name" value="HATPase_c"/>
    <property type="match status" value="1"/>
</dbReference>
<dbReference type="Gene3D" id="1.10.287.130">
    <property type="match status" value="1"/>
</dbReference>
<feature type="domain" description="Response regulatory" evidence="12">
    <location>
        <begin position="440"/>
        <end position="547"/>
    </location>
</feature>
<evidence type="ECO:0000259" key="12">
    <source>
        <dbReference type="PROSITE" id="PS50110"/>
    </source>
</evidence>
<sequence>MQPQAKRFMSGIEEETVALPRDQAMPSLVDELMASSRDCMALLDESGAILAINPWACETMTLGAAEGVKGKAWRRLWPDEVQAQADQLLADARRGKRATAILFHASAKVPPTRDNHAPSWWAVTLSPIKDAACPAARFLVFAQSLGGSAASQTELSSLIAQQRATLIGLSRQLADQTDRLAETRKQVTQSEKLTLLGQFVGSVVHDINNVLTVMASASRFLRKGDPTKAAVALEHVDAAIARGATLVRQLLDFSRNDPAPSEVVDIDRVLTEDADLLRHLAGPRVTIDFAGEGEVWPVLASRGRVQAAVFNLVANARDAMPDGGRLTIAIANCRANERPLGLAANDYVMLSIADTGKGMPPEVLKQAGRPFFTTKAKGEGSGLGLASAFSLAEQAGGGVRIDSTPGQGTRVSLYLPRAALSDARSSTDSRREPDLHGNARILVAEGDRSAREALASLLRGLRYAVAEAGTPDQAAAEALANRPDLIVWSFDPASRTSFDLLQAAEGSAPPCLYTATTNAALHLPTGETVLRKPVPEDLLCRAVLEKLGRIPPAIIPEEALRLADRVRERVRGARVRAIYELWRTVFADKARLPLLAEARIFEARDVADTFLIEVIGEWSRPSFRFVRVGSALTERYGAPLDGVTLADDEADAFGPIARAYKRCLQGVAYFDYSRVSLGDGKLTLFERMVLPISDDQLTITHLFGIATFCDIDP</sequence>
<dbReference type="InterPro" id="IPR005467">
    <property type="entry name" value="His_kinase_dom"/>
</dbReference>
<evidence type="ECO:0000256" key="5">
    <source>
        <dbReference type="ARBA" id="ARBA00022741"/>
    </source>
</evidence>
<dbReference type="SUPFAM" id="SSF55785">
    <property type="entry name" value="PYP-like sensor domain (PAS domain)"/>
    <property type="match status" value="1"/>
</dbReference>
<keyword evidence="8" id="KW-0902">Two-component regulatory system</keyword>
<dbReference type="InterPro" id="IPR003594">
    <property type="entry name" value="HATPase_dom"/>
</dbReference>
<evidence type="ECO:0000256" key="10">
    <source>
        <dbReference type="SAM" id="Coils"/>
    </source>
</evidence>
<evidence type="ECO:0000256" key="4">
    <source>
        <dbReference type="ARBA" id="ARBA00022679"/>
    </source>
</evidence>
<evidence type="ECO:0000256" key="7">
    <source>
        <dbReference type="ARBA" id="ARBA00022840"/>
    </source>
</evidence>
<dbReference type="eggNOG" id="COG4191">
    <property type="taxonomic scope" value="Bacteria"/>
</dbReference>
<dbReference type="InterPro" id="IPR001789">
    <property type="entry name" value="Sig_transdc_resp-reg_receiver"/>
</dbReference>
<dbReference type="InterPro" id="IPR036097">
    <property type="entry name" value="HisK_dim/P_sf"/>
</dbReference>
<dbReference type="Gene3D" id="3.40.50.2300">
    <property type="match status" value="1"/>
</dbReference>
<dbReference type="PRINTS" id="PR00344">
    <property type="entry name" value="BCTRLSENSOR"/>
</dbReference>
<dbReference type="EMBL" id="CP002292">
    <property type="protein sequence ID" value="ADP70289.1"/>
    <property type="molecule type" value="Genomic_DNA"/>
</dbReference>
<dbReference type="STRING" id="648757.Rvan_1015"/>
<dbReference type="Gene3D" id="3.30.450.20">
    <property type="entry name" value="PAS domain"/>
    <property type="match status" value="1"/>
</dbReference>
<dbReference type="Gene3D" id="3.30.565.10">
    <property type="entry name" value="Histidine kinase-like ATPase, C-terminal domain"/>
    <property type="match status" value="1"/>
</dbReference>
<keyword evidence="3" id="KW-0597">Phosphoprotein</keyword>
<dbReference type="GO" id="GO:0000155">
    <property type="term" value="F:phosphorelay sensor kinase activity"/>
    <property type="evidence" value="ECO:0007669"/>
    <property type="project" value="InterPro"/>
</dbReference>
<dbReference type="PROSITE" id="PS50109">
    <property type="entry name" value="HIS_KIN"/>
    <property type="match status" value="1"/>
</dbReference>
<name>E3I2Z5_RHOVT</name>
<dbReference type="InterPro" id="IPR013656">
    <property type="entry name" value="PAS_4"/>
</dbReference>
<feature type="domain" description="Histidine kinase" evidence="11">
    <location>
        <begin position="202"/>
        <end position="419"/>
    </location>
</feature>
<evidence type="ECO:0000259" key="11">
    <source>
        <dbReference type="PROSITE" id="PS50109"/>
    </source>
</evidence>
<accession>E3I2Z5</accession>
<dbReference type="InterPro" id="IPR035965">
    <property type="entry name" value="PAS-like_dom_sf"/>
</dbReference>
<evidence type="ECO:0000313" key="13">
    <source>
        <dbReference type="EMBL" id="ADP70289.1"/>
    </source>
</evidence>
<evidence type="ECO:0000256" key="1">
    <source>
        <dbReference type="ARBA" id="ARBA00000085"/>
    </source>
</evidence>
<feature type="coiled-coil region" evidence="10">
    <location>
        <begin position="166"/>
        <end position="193"/>
    </location>
</feature>
<keyword evidence="6 13" id="KW-0418">Kinase</keyword>
<dbReference type="PANTHER" id="PTHR43065">
    <property type="entry name" value="SENSOR HISTIDINE KINASE"/>
    <property type="match status" value="1"/>
</dbReference>
<dbReference type="SMART" id="SM00388">
    <property type="entry name" value="HisKA"/>
    <property type="match status" value="1"/>
</dbReference>
<reference evidence="14" key="1">
    <citation type="journal article" date="2011" name="J. Bacteriol.">
        <title>Genome sequences of eight morphologically diverse alphaproteobacteria.</title>
        <authorList>
            <consortium name="US DOE Joint Genome Institute"/>
            <person name="Brown P.J."/>
            <person name="Kysela D.T."/>
            <person name="Buechlein A."/>
            <person name="Hemmerich C."/>
            <person name="Brun Y.V."/>
        </authorList>
    </citation>
    <scope>NUCLEOTIDE SEQUENCE [LARGE SCALE GENOMIC DNA]</scope>
    <source>
        <strain evidence="14">ATCC 17100 / ATH 3.1.1 / DSM 162 / LMG 4299</strain>
    </source>
</reference>
<dbReference type="CDD" id="cd00156">
    <property type="entry name" value="REC"/>
    <property type="match status" value="1"/>
</dbReference>
<evidence type="ECO:0000256" key="3">
    <source>
        <dbReference type="ARBA" id="ARBA00022553"/>
    </source>
</evidence>
<keyword evidence="5" id="KW-0547">Nucleotide-binding</keyword>
<dbReference type="Proteomes" id="UP000001399">
    <property type="component" value="Chromosome"/>
</dbReference>
<comment type="caution">
    <text evidence="9">Lacks conserved residue(s) required for the propagation of feature annotation.</text>
</comment>
<dbReference type="CDD" id="cd00082">
    <property type="entry name" value="HisKA"/>
    <property type="match status" value="1"/>
</dbReference>
<dbReference type="EC" id="2.7.13.3" evidence="2"/>
<dbReference type="PANTHER" id="PTHR43065:SF46">
    <property type="entry name" value="C4-DICARBOXYLATE TRANSPORT SENSOR PROTEIN DCTB"/>
    <property type="match status" value="1"/>
</dbReference>
<keyword evidence="7" id="KW-0067">ATP-binding</keyword>
<dbReference type="SUPFAM" id="SSF47384">
    <property type="entry name" value="Homodimeric domain of signal transducing histidine kinase"/>
    <property type="match status" value="1"/>
</dbReference>
<dbReference type="AlphaFoldDB" id="E3I2Z5"/>
<dbReference type="RefSeq" id="WP_013418693.1">
    <property type="nucleotide sequence ID" value="NC_014664.1"/>
</dbReference>
<evidence type="ECO:0000256" key="8">
    <source>
        <dbReference type="ARBA" id="ARBA00023012"/>
    </source>
</evidence>
<keyword evidence="10" id="KW-0175">Coiled coil</keyword>
<evidence type="ECO:0000313" key="14">
    <source>
        <dbReference type="Proteomes" id="UP000001399"/>
    </source>
</evidence>